<proteinExistence type="predicted"/>
<dbReference type="AlphaFoldDB" id="A0A645IJR8"/>
<accession>A0A645IJR8</accession>
<evidence type="ECO:0000256" key="1">
    <source>
        <dbReference type="SAM" id="Phobius"/>
    </source>
</evidence>
<keyword evidence="1" id="KW-0812">Transmembrane</keyword>
<name>A0A645IJR8_9ZZZZ</name>
<feature type="transmembrane region" description="Helical" evidence="1">
    <location>
        <begin position="15"/>
        <end position="40"/>
    </location>
</feature>
<protein>
    <submittedName>
        <fullName evidence="2">Uncharacterized protein</fullName>
    </submittedName>
</protein>
<keyword evidence="1" id="KW-0472">Membrane</keyword>
<keyword evidence="1" id="KW-1133">Transmembrane helix</keyword>
<comment type="caution">
    <text evidence="2">The sequence shown here is derived from an EMBL/GenBank/DDBJ whole genome shotgun (WGS) entry which is preliminary data.</text>
</comment>
<evidence type="ECO:0000313" key="2">
    <source>
        <dbReference type="EMBL" id="MPN51535.1"/>
    </source>
</evidence>
<dbReference type="EMBL" id="VSSQ01116739">
    <property type="protein sequence ID" value="MPN51535.1"/>
    <property type="molecule type" value="Genomic_DNA"/>
</dbReference>
<gene>
    <name evidence="2" type="ORF">SDC9_199183</name>
</gene>
<organism evidence="2">
    <name type="scientific">bioreactor metagenome</name>
    <dbReference type="NCBI Taxonomy" id="1076179"/>
    <lineage>
        <taxon>unclassified sequences</taxon>
        <taxon>metagenomes</taxon>
        <taxon>ecological metagenomes</taxon>
    </lineage>
</organism>
<reference evidence="2" key="1">
    <citation type="submission" date="2019-08" db="EMBL/GenBank/DDBJ databases">
        <authorList>
            <person name="Kucharzyk K."/>
            <person name="Murdoch R.W."/>
            <person name="Higgins S."/>
            <person name="Loffler F."/>
        </authorList>
    </citation>
    <scope>NUCLEOTIDE SEQUENCE</scope>
</reference>
<sequence>MAAYPWSLEYTSFPAATSAGLCVVPAASFFAASLRAYSALAKLSISLPNPSMSEIFNTPRYCFRSSLVSIGASLLYSGDPYNPAHLFDRAAISAFTALVLSIWPASSDIRNVLSFSVQYALPLLSVSESDGNILFIMSYDRGSVVFSQPSIMLELTSSLNAF</sequence>